<dbReference type="FunFam" id="3.40.50.300:FF:000014">
    <property type="entry name" value="DNA polymerase III subunit gamma/tau"/>
    <property type="match status" value="1"/>
</dbReference>
<dbReference type="InterPro" id="IPR008921">
    <property type="entry name" value="DNA_pol3_clamp-load_cplx_C"/>
</dbReference>
<comment type="subunit">
    <text evidence="11">DNA polymerase III contains a core (composed of alpha, epsilon and theta chains) that associates with a tau subunit. This core dimerizes to form the POLIII' complex. PolIII' associates with the gamma complex (composed of gamma, delta, delta', psi and chi chains) and with the beta chain to form the complete DNA polymerase III complex.</text>
</comment>
<dbReference type="Pfam" id="PF13177">
    <property type="entry name" value="DNA_pol3_delta2"/>
    <property type="match status" value="1"/>
</dbReference>
<evidence type="ECO:0000256" key="12">
    <source>
        <dbReference type="SAM" id="MobiDB-lite"/>
    </source>
</evidence>
<protein>
    <recommendedName>
        <fullName evidence="11">DNA polymerase III subunit gamma/tau</fullName>
        <ecNumber evidence="11">2.7.7.7</ecNumber>
    </recommendedName>
</protein>
<keyword evidence="7" id="KW-0862">Zinc</keyword>
<feature type="compositionally biased region" description="Polar residues" evidence="12">
    <location>
        <begin position="378"/>
        <end position="395"/>
    </location>
</feature>
<keyword evidence="6 11" id="KW-0547">Nucleotide-binding</keyword>
<dbReference type="Pfam" id="PF12169">
    <property type="entry name" value="DNA_pol3_gamma3"/>
    <property type="match status" value="1"/>
</dbReference>
<sequence>MFYTKYRPQKFSEISRPNEAADALSKQVVTGKAVHAYLFVGPRGTGKTSTARILSKALNCPDLDKNGDPCDKCSTCDDIRKGSFLDLIEIDAASNRGIDDIRDLKNKVRLAPTSGKNKIYIIDEVHMLTNEAFNALLKTLEEPPKHTTFILCTTELHKVPETIKSRCQVFKFKRATIKQLVTKLEYISKQEKIKISTEDLERIARASLGGFRDAETLLQQVSEGEIKIDSLLNNSSWDSYIEFVDYLTQGDVSKAIANVNKAYEDGIDLYVWCGDLLKYFRDLMLLKSGVPDDFLEVPTDILESLKKQVVHLETADLLLIIENFADAHSLIKNNTIPQLPIEIAIIKVCGRQGGSYKKQTIIPPEPVSGPKPKKEKTSISNEQSNDTQESELTNSDESHLDAAVDVAAVKEKWTVVIEKMNDLNRSLLALLKASNPVKVEGRTLVLEVFYAFHKERLESPKNRKMVEDVIRDIVSADINIKCILSNEKPKKLKGNEVGVLTDINVVMPATQKIVEKEAVLGMLDGELPF</sequence>
<dbReference type="SUPFAM" id="SSF48019">
    <property type="entry name" value="post-AAA+ oligomerization domain-like"/>
    <property type="match status" value="1"/>
</dbReference>
<keyword evidence="9 11" id="KW-0239">DNA-directed DNA polymerase</keyword>
<dbReference type="PANTHER" id="PTHR11669">
    <property type="entry name" value="REPLICATION FACTOR C / DNA POLYMERASE III GAMMA-TAU SUBUNIT"/>
    <property type="match status" value="1"/>
</dbReference>
<dbReference type="GO" id="GO:0046872">
    <property type="term" value="F:metal ion binding"/>
    <property type="evidence" value="ECO:0007669"/>
    <property type="project" value="UniProtKB-KW"/>
</dbReference>
<dbReference type="GO" id="GO:0009360">
    <property type="term" value="C:DNA polymerase III complex"/>
    <property type="evidence" value="ECO:0007669"/>
    <property type="project" value="InterPro"/>
</dbReference>
<dbReference type="PRINTS" id="PR00300">
    <property type="entry name" value="CLPPROTEASEA"/>
</dbReference>
<evidence type="ECO:0000256" key="1">
    <source>
        <dbReference type="ARBA" id="ARBA00006360"/>
    </source>
</evidence>
<keyword evidence="8 11" id="KW-0067">ATP-binding</keyword>
<dbReference type="InterPro" id="IPR003593">
    <property type="entry name" value="AAA+_ATPase"/>
</dbReference>
<gene>
    <name evidence="11 14" type="primary">dnaX</name>
    <name evidence="14" type="ORF">C4561_00940</name>
</gene>
<evidence type="ECO:0000256" key="6">
    <source>
        <dbReference type="ARBA" id="ARBA00022741"/>
    </source>
</evidence>
<accession>A0A3A4ZG09</accession>
<dbReference type="Pfam" id="PF20964">
    <property type="entry name" value="DnaX_C"/>
    <property type="match status" value="1"/>
</dbReference>
<dbReference type="InterPro" id="IPR012763">
    <property type="entry name" value="DNA_pol_III_sug/sutau_N"/>
</dbReference>
<evidence type="ECO:0000256" key="10">
    <source>
        <dbReference type="ARBA" id="ARBA00049244"/>
    </source>
</evidence>
<evidence type="ECO:0000256" key="11">
    <source>
        <dbReference type="RuleBase" id="RU364063"/>
    </source>
</evidence>
<comment type="catalytic activity">
    <reaction evidence="10 11">
        <text>DNA(n) + a 2'-deoxyribonucleoside 5'-triphosphate = DNA(n+1) + diphosphate</text>
        <dbReference type="Rhea" id="RHEA:22508"/>
        <dbReference type="Rhea" id="RHEA-COMP:17339"/>
        <dbReference type="Rhea" id="RHEA-COMP:17340"/>
        <dbReference type="ChEBI" id="CHEBI:33019"/>
        <dbReference type="ChEBI" id="CHEBI:61560"/>
        <dbReference type="ChEBI" id="CHEBI:173112"/>
        <dbReference type="EC" id="2.7.7.7"/>
    </reaction>
</comment>
<evidence type="ECO:0000256" key="3">
    <source>
        <dbReference type="ARBA" id="ARBA00022695"/>
    </source>
</evidence>
<evidence type="ECO:0000313" key="14">
    <source>
        <dbReference type="EMBL" id="RJR28053.1"/>
    </source>
</evidence>
<dbReference type="Gene3D" id="1.20.272.10">
    <property type="match status" value="1"/>
</dbReference>
<comment type="function">
    <text evidence="11">DNA polymerase III is a complex, multichain enzyme responsible for most of the replicative synthesis in bacteria. This DNA polymerase also exhibits 3' to 5' exonuclease activity.</text>
</comment>
<evidence type="ECO:0000256" key="2">
    <source>
        <dbReference type="ARBA" id="ARBA00022679"/>
    </source>
</evidence>
<dbReference type="NCBIfam" id="TIGR02397">
    <property type="entry name" value="dnaX_nterm"/>
    <property type="match status" value="1"/>
</dbReference>
<keyword evidence="2 11" id="KW-0808">Transferase</keyword>
<comment type="similarity">
    <text evidence="1 11">Belongs to the DnaX/STICHEL family.</text>
</comment>
<name>A0A3A4ZG09_UNCKA</name>
<dbReference type="InterPro" id="IPR050238">
    <property type="entry name" value="DNA_Rep/Repair_Clamp_Loader"/>
</dbReference>
<dbReference type="GO" id="GO:0005524">
    <property type="term" value="F:ATP binding"/>
    <property type="evidence" value="ECO:0007669"/>
    <property type="project" value="UniProtKB-KW"/>
</dbReference>
<keyword evidence="5" id="KW-0479">Metal-binding</keyword>
<dbReference type="InterPro" id="IPR022754">
    <property type="entry name" value="DNA_pol_III_gamma-3"/>
</dbReference>
<keyword evidence="3 11" id="KW-0548">Nucleotidyltransferase</keyword>
<evidence type="ECO:0000256" key="9">
    <source>
        <dbReference type="ARBA" id="ARBA00022932"/>
    </source>
</evidence>
<evidence type="ECO:0000256" key="4">
    <source>
        <dbReference type="ARBA" id="ARBA00022705"/>
    </source>
</evidence>
<dbReference type="SUPFAM" id="SSF52540">
    <property type="entry name" value="P-loop containing nucleoside triphosphate hydrolases"/>
    <property type="match status" value="1"/>
</dbReference>
<evidence type="ECO:0000259" key="13">
    <source>
        <dbReference type="SMART" id="SM00382"/>
    </source>
</evidence>
<dbReference type="EMBL" id="QZJF01000005">
    <property type="protein sequence ID" value="RJR28053.1"/>
    <property type="molecule type" value="Genomic_DNA"/>
</dbReference>
<proteinExistence type="inferred from homology"/>
<evidence type="ECO:0000256" key="7">
    <source>
        <dbReference type="ARBA" id="ARBA00022833"/>
    </source>
</evidence>
<dbReference type="NCBIfam" id="NF004046">
    <property type="entry name" value="PRK05563.1"/>
    <property type="match status" value="1"/>
</dbReference>
<dbReference type="CDD" id="cd00009">
    <property type="entry name" value="AAA"/>
    <property type="match status" value="1"/>
</dbReference>
<feature type="domain" description="AAA+ ATPase" evidence="13">
    <location>
        <begin position="33"/>
        <end position="176"/>
    </location>
</feature>
<organism evidence="14 15">
    <name type="scientific">candidate division WWE3 bacterium</name>
    <dbReference type="NCBI Taxonomy" id="2053526"/>
    <lineage>
        <taxon>Bacteria</taxon>
        <taxon>Katanobacteria</taxon>
    </lineage>
</organism>
<dbReference type="GO" id="GO:0006261">
    <property type="term" value="P:DNA-templated DNA replication"/>
    <property type="evidence" value="ECO:0007669"/>
    <property type="project" value="TreeGrafter"/>
</dbReference>
<feature type="region of interest" description="Disordered" evidence="12">
    <location>
        <begin position="357"/>
        <end position="397"/>
    </location>
</feature>
<dbReference type="EC" id="2.7.7.7" evidence="11"/>
<dbReference type="AlphaFoldDB" id="A0A3A4ZG09"/>
<dbReference type="Gene3D" id="3.40.50.300">
    <property type="entry name" value="P-loop containing nucleotide triphosphate hydrolases"/>
    <property type="match status" value="1"/>
</dbReference>
<keyword evidence="4 11" id="KW-0235">DNA replication</keyword>
<dbReference type="InterPro" id="IPR048448">
    <property type="entry name" value="DnaX-like_C"/>
</dbReference>
<dbReference type="SMART" id="SM00382">
    <property type="entry name" value="AAA"/>
    <property type="match status" value="1"/>
</dbReference>
<dbReference type="InterPro" id="IPR027417">
    <property type="entry name" value="P-loop_NTPase"/>
</dbReference>
<reference evidence="14 15" key="1">
    <citation type="journal article" date="2017" name="ISME J.">
        <title>Energy and carbon metabolisms in a deep terrestrial subsurface fluid microbial community.</title>
        <authorList>
            <person name="Momper L."/>
            <person name="Jungbluth S.P."/>
            <person name="Lee M.D."/>
            <person name="Amend J.P."/>
        </authorList>
    </citation>
    <scope>NUCLEOTIDE SEQUENCE [LARGE SCALE GENOMIC DNA]</scope>
    <source>
        <strain evidence="14">SURF_46</strain>
    </source>
</reference>
<dbReference type="InterPro" id="IPR001270">
    <property type="entry name" value="ClpA/B"/>
</dbReference>
<dbReference type="Gene3D" id="1.10.8.60">
    <property type="match status" value="1"/>
</dbReference>
<comment type="caution">
    <text evidence="14">The sequence shown here is derived from an EMBL/GenBank/DDBJ whole genome shotgun (WGS) entry which is preliminary data.</text>
</comment>
<dbReference type="PANTHER" id="PTHR11669:SF0">
    <property type="entry name" value="PROTEIN STICHEL-LIKE 2"/>
    <property type="match status" value="1"/>
</dbReference>
<evidence type="ECO:0000256" key="8">
    <source>
        <dbReference type="ARBA" id="ARBA00022840"/>
    </source>
</evidence>
<evidence type="ECO:0000256" key="5">
    <source>
        <dbReference type="ARBA" id="ARBA00022723"/>
    </source>
</evidence>
<evidence type="ECO:0000313" key="15">
    <source>
        <dbReference type="Proteomes" id="UP000265540"/>
    </source>
</evidence>
<dbReference type="GO" id="GO:0003887">
    <property type="term" value="F:DNA-directed DNA polymerase activity"/>
    <property type="evidence" value="ECO:0007669"/>
    <property type="project" value="UniProtKB-KW"/>
</dbReference>
<dbReference type="Proteomes" id="UP000265540">
    <property type="component" value="Unassembled WGS sequence"/>
</dbReference>
<dbReference type="GO" id="GO:0003677">
    <property type="term" value="F:DNA binding"/>
    <property type="evidence" value="ECO:0007669"/>
    <property type="project" value="InterPro"/>
</dbReference>